<gene>
    <name evidence="3" type="ORF">JAAARDRAFT_32941</name>
</gene>
<organism evidence="3 4">
    <name type="scientific">Jaapia argillacea MUCL 33604</name>
    <dbReference type="NCBI Taxonomy" id="933084"/>
    <lineage>
        <taxon>Eukaryota</taxon>
        <taxon>Fungi</taxon>
        <taxon>Dikarya</taxon>
        <taxon>Basidiomycota</taxon>
        <taxon>Agaricomycotina</taxon>
        <taxon>Agaricomycetes</taxon>
        <taxon>Agaricomycetidae</taxon>
        <taxon>Jaapiales</taxon>
        <taxon>Jaapiaceae</taxon>
        <taxon>Jaapia</taxon>
    </lineage>
</organism>
<reference evidence="4" key="1">
    <citation type="journal article" date="2014" name="Proc. Natl. Acad. Sci. U.S.A.">
        <title>Extensive sampling of basidiomycete genomes demonstrates inadequacy of the white-rot/brown-rot paradigm for wood decay fungi.</title>
        <authorList>
            <person name="Riley R."/>
            <person name="Salamov A.A."/>
            <person name="Brown D.W."/>
            <person name="Nagy L.G."/>
            <person name="Floudas D."/>
            <person name="Held B.W."/>
            <person name="Levasseur A."/>
            <person name="Lombard V."/>
            <person name="Morin E."/>
            <person name="Otillar R."/>
            <person name="Lindquist E.A."/>
            <person name="Sun H."/>
            <person name="LaButti K.M."/>
            <person name="Schmutz J."/>
            <person name="Jabbour D."/>
            <person name="Luo H."/>
            <person name="Baker S.E."/>
            <person name="Pisabarro A.G."/>
            <person name="Walton J.D."/>
            <person name="Blanchette R.A."/>
            <person name="Henrissat B."/>
            <person name="Martin F."/>
            <person name="Cullen D."/>
            <person name="Hibbett D.S."/>
            <person name="Grigoriev I.V."/>
        </authorList>
    </citation>
    <scope>NUCLEOTIDE SEQUENCE [LARGE SCALE GENOMIC DNA]</scope>
    <source>
        <strain evidence="4">MUCL 33604</strain>
    </source>
</reference>
<evidence type="ECO:0000313" key="4">
    <source>
        <dbReference type="Proteomes" id="UP000027265"/>
    </source>
</evidence>
<accession>A0A067Q7B3</accession>
<feature type="compositionally biased region" description="Polar residues" evidence="1">
    <location>
        <begin position="280"/>
        <end position="290"/>
    </location>
</feature>
<dbReference type="Pfam" id="PF09423">
    <property type="entry name" value="PhoD"/>
    <property type="match status" value="1"/>
</dbReference>
<dbReference type="SUPFAM" id="SSF56300">
    <property type="entry name" value="Metallo-dependent phosphatases"/>
    <property type="match status" value="1"/>
</dbReference>
<dbReference type="PANTHER" id="PTHR43606">
    <property type="entry name" value="PHOSPHATASE, PUTATIVE (AFU_ORTHOLOGUE AFUA_6G08710)-RELATED"/>
    <property type="match status" value="1"/>
</dbReference>
<dbReference type="SUPFAM" id="SSF49265">
    <property type="entry name" value="Fibronectin type III"/>
    <property type="match status" value="1"/>
</dbReference>
<dbReference type="PANTHER" id="PTHR43606:SF2">
    <property type="entry name" value="ALKALINE PHOSPHATASE FAMILY PROTEIN (AFU_ORTHOLOGUE AFUA_5G03860)"/>
    <property type="match status" value="1"/>
</dbReference>
<dbReference type="OrthoDB" id="2100241at2759"/>
<dbReference type="HOGENOM" id="CLU_013967_1_0_1"/>
<dbReference type="InterPro" id="IPR052900">
    <property type="entry name" value="Phospholipid_Metab_Enz"/>
</dbReference>
<proteinExistence type="predicted"/>
<dbReference type="Proteomes" id="UP000027265">
    <property type="component" value="Unassembled WGS sequence"/>
</dbReference>
<evidence type="ECO:0000313" key="3">
    <source>
        <dbReference type="EMBL" id="KDQ59382.1"/>
    </source>
</evidence>
<dbReference type="InterPro" id="IPR036116">
    <property type="entry name" value="FN3_sf"/>
</dbReference>
<dbReference type="InParanoid" id="A0A067Q7B3"/>
<dbReference type="AlphaFoldDB" id="A0A067Q7B3"/>
<evidence type="ECO:0000259" key="2">
    <source>
        <dbReference type="Pfam" id="PF09423"/>
    </source>
</evidence>
<evidence type="ECO:0000256" key="1">
    <source>
        <dbReference type="SAM" id="MobiDB-lite"/>
    </source>
</evidence>
<sequence length="686" mass="77142">MSVLQYVNAPVSCLFRLATFVFLRIVPARLGQYIIPSLYVLYLASYPLAVPPKADKTVGTVAKDSNEASRTHARSDFAPSVFNRLLTIILSLPTSVPLLRFANLLLNTALLAAAVDFAIHPLWSTASEVVFSRVGAVYPDAVKITVRYPHQNVTDVNIRIQWRQLKDSPAQQQQWSDGPVVHLSEEHDWIETTKLTDLWPSTSYEYRLAYENRTGLPYPVAPLRFRTFPDPRLNAGSHFRFAVSSCATPNFPYVPFHGQQIKGFDLLAEYLWPRGPSAEVKSTISPSGAKSTEADNEDETSGLDAELTPSKPTNTLADPFTSALDSQHSFSPVPPAEFMMFLGDFIYADVPVYFGDDQESYRRLYRRNFQSASYRKIYERLPVFHVYDDHEIINNFVGLANDSTPPFPNASSAYQLYNAAANYDTPEGGHYYYDFRHGDVAFFVMDTRRYRSDVGQEDPASHTMLGDKQLAALYNWLGKVNNTATFKFIASSVPFTSLWKHDAITDSWAGFSYEKAALLNALHSVPNVIILSGDRHEFAAIEFNAEQGHQIIEVSTSPLSMFYVPFIRTLRMASENVIRRRRVYLDTDQGSRESEEGISFEEVPQERVLKYIAAGNSKWSTFEVDTRDLNRPVVRLEVIVDGTAAYHLHIAGTPVKLQSSTSLGALVPQSFKGVLDRIGLNPSKWF</sequence>
<dbReference type="InterPro" id="IPR018946">
    <property type="entry name" value="PhoD-like_MPP"/>
</dbReference>
<feature type="domain" description="PhoD-like phosphatase metallophosphatase" evidence="2">
    <location>
        <begin position="337"/>
        <end position="562"/>
    </location>
</feature>
<dbReference type="Gene3D" id="3.60.21.70">
    <property type="entry name" value="PhoD-like phosphatase"/>
    <property type="match status" value="1"/>
</dbReference>
<dbReference type="InterPro" id="IPR038607">
    <property type="entry name" value="PhoD-like_sf"/>
</dbReference>
<dbReference type="EMBL" id="KL197715">
    <property type="protein sequence ID" value="KDQ59382.1"/>
    <property type="molecule type" value="Genomic_DNA"/>
</dbReference>
<dbReference type="CDD" id="cd07389">
    <property type="entry name" value="MPP_PhoD"/>
    <property type="match status" value="1"/>
</dbReference>
<keyword evidence="4" id="KW-1185">Reference proteome</keyword>
<name>A0A067Q7B3_9AGAM</name>
<feature type="region of interest" description="Disordered" evidence="1">
    <location>
        <begin position="278"/>
        <end position="318"/>
    </location>
</feature>
<protein>
    <recommendedName>
        <fullName evidence="2">PhoD-like phosphatase metallophosphatase domain-containing protein</fullName>
    </recommendedName>
</protein>
<dbReference type="STRING" id="933084.A0A067Q7B3"/>
<dbReference type="InterPro" id="IPR029052">
    <property type="entry name" value="Metallo-depent_PP-like"/>
</dbReference>